<comment type="caution">
    <text evidence="2">The sequence shown here is derived from an EMBL/GenBank/DDBJ whole genome shotgun (WGS) entry which is preliminary data.</text>
</comment>
<accession>A0ABT4PPH5</accession>
<evidence type="ECO:0000256" key="1">
    <source>
        <dbReference type="SAM" id="Coils"/>
    </source>
</evidence>
<evidence type="ECO:0000313" key="2">
    <source>
        <dbReference type="EMBL" id="MCZ8378472.1"/>
    </source>
</evidence>
<dbReference type="Proteomes" id="UP001142153">
    <property type="component" value="Unassembled WGS sequence"/>
</dbReference>
<gene>
    <name evidence="2" type="ORF">O6P37_06320</name>
</gene>
<protein>
    <submittedName>
        <fullName evidence="2">Uncharacterized protein</fullName>
    </submittedName>
</protein>
<name>A0ABT4PPH5_9MYCO</name>
<keyword evidence="1" id="KW-0175">Coiled coil</keyword>
<organism evidence="2 3">
    <name type="scientific">Mycobacterium hippophais</name>
    <dbReference type="NCBI Taxonomy" id="3016340"/>
    <lineage>
        <taxon>Bacteria</taxon>
        <taxon>Bacillati</taxon>
        <taxon>Actinomycetota</taxon>
        <taxon>Actinomycetes</taxon>
        <taxon>Mycobacteriales</taxon>
        <taxon>Mycobacteriaceae</taxon>
        <taxon>Mycobacterium</taxon>
    </lineage>
</organism>
<reference evidence="2" key="1">
    <citation type="submission" date="2022-12" db="EMBL/GenBank/DDBJ databases">
        <authorList>
            <person name="Deng Y."/>
            <person name="Zhang Y.-Q."/>
        </authorList>
    </citation>
    <scope>NUCLEOTIDE SEQUENCE</scope>
    <source>
        <strain evidence="2">CPCC 205372</strain>
    </source>
</reference>
<sequence length="95" mass="10571">MCSSQAGVIRQLRAYAISKRWSDGAGMSRVAMEGIRMGLIPSINDWKVSVEESYELLRRAVTALEKLAAEQERTNDLYAEVNEAALAEPRNASRL</sequence>
<proteinExistence type="predicted"/>
<feature type="coiled-coil region" evidence="1">
    <location>
        <begin position="54"/>
        <end position="84"/>
    </location>
</feature>
<dbReference type="EMBL" id="JAPZPY010000002">
    <property type="protein sequence ID" value="MCZ8378472.1"/>
    <property type="molecule type" value="Genomic_DNA"/>
</dbReference>
<keyword evidence="3" id="KW-1185">Reference proteome</keyword>
<evidence type="ECO:0000313" key="3">
    <source>
        <dbReference type="Proteomes" id="UP001142153"/>
    </source>
</evidence>
<dbReference type="RefSeq" id="WP_269893270.1">
    <property type="nucleotide sequence ID" value="NZ_JAPZPY010000002.1"/>
</dbReference>